<protein>
    <submittedName>
        <fullName evidence="5">Twin-arginine translocation pathway signal</fullName>
    </submittedName>
</protein>
<keyword evidence="2 3" id="KW-0732">Signal</keyword>
<evidence type="ECO:0000313" key="5">
    <source>
        <dbReference type="EMBL" id="EOA06286.1"/>
    </source>
</evidence>
<dbReference type="InterPro" id="IPR028082">
    <property type="entry name" value="Peripla_BP_I"/>
</dbReference>
<name>A0AAI9IHM4_9BURK</name>
<dbReference type="PANTHER" id="PTHR30483:SF37">
    <property type="entry name" value="ABC TRANSPORTER SUBSTRATE-BINDING PROTEIN"/>
    <property type="match status" value="1"/>
</dbReference>
<organism evidence="5 6">
    <name type="scientific">Herbaspirillum frisingense GSF30</name>
    <dbReference type="NCBI Taxonomy" id="864073"/>
    <lineage>
        <taxon>Bacteria</taxon>
        <taxon>Pseudomonadati</taxon>
        <taxon>Pseudomonadota</taxon>
        <taxon>Betaproteobacteria</taxon>
        <taxon>Burkholderiales</taxon>
        <taxon>Oxalobacteraceae</taxon>
        <taxon>Herbaspirillum</taxon>
    </lineage>
</organism>
<dbReference type="AlphaFoldDB" id="A0AAI9IHM4"/>
<accession>A0AAI9IHM4</accession>
<feature type="domain" description="Leucine-binding protein" evidence="4">
    <location>
        <begin position="34"/>
        <end position="381"/>
    </location>
</feature>
<dbReference type="Proteomes" id="UP000006772">
    <property type="component" value="Unassembled WGS sequence"/>
</dbReference>
<evidence type="ECO:0000259" key="4">
    <source>
        <dbReference type="Pfam" id="PF13458"/>
    </source>
</evidence>
<dbReference type="RefSeq" id="WP_006461846.1">
    <property type="nucleotide sequence ID" value="NZ_AEEC02000003.1"/>
</dbReference>
<feature type="chain" id="PRO_5042615283" evidence="3">
    <location>
        <begin position="31"/>
        <end position="428"/>
    </location>
</feature>
<dbReference type="EMBL" id="AEEC02000003">
    <property type="protein sequence ID" value="EOA06286.1"/>
    <property type="molecule type" value="Genomic_DNA"/>
</dbReference>
<evidence type="ECO:0000256" key="2">
    <source>
        <dbReference type="ARBA" id="ARBA00022729"/>
    </source>
</evidence>
<evidence type="ECO:0000313" key="6">
    <source>
        <dbReference type="Proteomes" id="UP000006772"/>
    </source>
</evidence>
<reference evidence="5 6" key="1">
    <citation type="journal article" date="2013" name="Front. Microbiol.">
        <title>The genome of the endophytic bacterium H. frisingense GSF30(T) identifies diverse strategies in the Herbaspirillum genus to interact with plants.</title>
        <authorList>
            <person name="Straub D."/>
            <person name="Rothballer M."/>
            <person name="Hartmann A."/>
            <person name="Ludewig U."/>
        </authorList>
    </citation>
    <scope>NUCLEOTIDE SEQUENCE [LARGE SCALE GENOMIC DNA]</scope>
    <source>
        <strain evidence="5 6">GSF30</strain>
    </source>
</reference>
<evidence type="ECO:0000256" key="3">
    <source>
        <dbReference type="SAM" id="SignalP"/>
    </source>
</evidence>
<dbReference type="InterPro" id="IPR028081">
    <property type="entry name" value="Leu-bd"/>
</dbReference>
<gene>
    <name evidence="5" type="ORF">HFRIS_003493</name>
</gene>
<dbReference type="Gene3D" id="3.40.50.2300">
    <property type="match status" value="2"/>
</dbReference>
<dbReference type="InterPro" id="IPR051010">
    <property type="entry name" value="BCAA_transport"/>
</dbReference>
<proteinExistence type="inferred from homology"/>
<sequence length="428" mass="46928">MLGLISNSVKAVRTAGVAVSFSLVAFAAHAQQQEIKIGVIYPLSGAAASTGAEMKDALELAADIINNGAKGVPNLPFSAGGGLPNLKGAKIKLVFADSQGNPQVGATEAERLISQEKVVALVGSYFSNVTATTSQVAERYKVPYLNPESSSASLTQRGFKWFFRTTAHDDLFVTNFYEFFKELEAKKGIKVNKLGAFNENTLWGNETTKLETKLSKDRGFDLVKTVVYPAKSTQLTSEVQQLKAAAPQVVLQSSYLGDAILSMKTYKELGFNPDMILANDAGFIDTEFIKTLGKDADYIITRDVWSLDLAAKNPLIKQVNDLFYNRYKINFTGNSSRTFTGLMTLADAINRAGSTDAEAIRKALAETNIPGDKLIMPWKGIKFDEHGQNTLSSGILLQIINGKYYTVWPFDMATRDVVWPMPKWDQRK</sequence>
<comment type="caution">
    <text evidence="5">The sequence shown here is derived from an EMBL/GenBank/DDBJ whole genome shotgun (WGS) entry which is preliminary data.</text>
</comment>
<evidence type="ECO:0000256" key="1">
    <source>
        <dbReference type="ARBA" id="ARBA00010062"/>
    </source>
</evidence>
<dbReference type="Pfam" id="PF13458">
    <property type="entry name" value="Peripla_BP_6"/>
    <property type="match status" value="1"/>
</dbReference>
<dbReference type="SUPFAM" id="SSF53822">
    <property type="entry name" value="Periplasmic binding protein-like I"/>
    <property type="match status" value="1"/>
</dbReference>
<feature type="signal peptide" evidence="3">
    <location>
        <begin position="1"/>
        <end position="30"/>
    </location>
</feature>
<comment type="similarity">
    <text evidence="1">Belongs to the leucine-binding protein family.</text>
</comment>
<dbReference type="CDD" id="cd06340">
    <property type="entry name" value="PBP1_ABC_ligand_binding-like"/>
    <property type="match status" value="1"/>
</dbReference>
<dbReference type="PANTHER" id="PTHR30483">
    <property type="entry name" value="LEUCINE-SPECIFIC-BINDING PROTEIN"/>
    <property type="match status" value="1"/>
</dbReference>